<dbReference type="GO" id="GO:0003676">
    <property type="term" value="F:nucleic acid binding"/>
    <property type="evidence" value="ECO:0007669"/>
    <property type="project" value="InterPro"/>
</dbReference>
<evidence type="ECO:0000256" key="2">
    <source>
        <dbReference type="ARBA" id="ARBA00022679"/>
    </source>
</evidence>
<dbReference type="InterPro" id="IPR029063">
    <property type="entry name" value="SAM-dependent_MTases_sf"/>
</dbReference>
<evidence type="ECO:0000313" key="3">
    <source>
        <dbReference type="EMBL" id="HIS92855.1"/>
    </source>
</evidence>
<dbReference type="PANTHER" id="PTHR43542">
    <property type="entry name" value="METHYLTRANSFERASE"/>
    <property type="match status" value="1"/>
</dbReference>
<dbReference type="GO" id="GO:0052913">
    <property type="term" value="F:16S rRNA (guanine(966)-N(2))-methyltransferase activity"/>
    <property type="evidence" value="ECO:0007669"/>
    <property type="project" value="UniProtKB-EC"/>
</dbReference>
<name>A0A9D1G1Q0_9FIRM</name>
<dbReference type="AlphaFoldDB" id="A0A9D1G1Q0"/>
<dbReference type="NCBIfam" id="TIGR00095">
    <property type="entry name" value="16S rRNA (guanine(966)-N(2))-methyltransferase RsmD"/>
    <property type="match status" value="1"/>
</dbReference>
<accession>A0A9D1G1Q0</accession>
<organism evidence="3 4">
    <name type="scientific">Candidatus Alectryocaccomicrobium excrementavium</name>
    <dbReference type="NCBI Taxonomy" id="2840668"/>
    <lineage>
        <taxon>Bacteria</taxon>
        <taxon>Bacillati</taxon>
        <taxon>Bacillota</taxon>
        <taxon>Clostridia</taxon>
        <taxon>Candidatus Alectryocaccomicrobium</taxon>
    </lineage>
</organism>
<evidence type="ECO:0000313" key="4">
    <source>
        <dbReference type="Proteomes" id="UP000824140"/>
    </source>
</evidence>
<dbReference type="InterPro" id="IPR002052">
    <property type="entry name" value="DNA_methylase_N6_adenine_CS"/>
</dbReference>
<dbReference type="SUPFAM" id="SSF53335">
    <property type="entry name" value="S-adenosyl-L-methionine-dependent methyltransferases"/>
    <property type="match status" value="1"/>
</dbReference>
<protein>
    <submittedName>
        <fullName evidence="3">16S rRNA (Guanine(966)-N(2))-methyltransferase RsmD</fullName>
        <ecNumber evidence="3">2.1.1.171</ecNumber>
    </submittedName>
</protein>
<evidence type="ECO:0000256" key="1">
    <source>
        <dbReference type="ARBA" id="ARBA00022603"/>
    </source>
</evidence>
<dbReference type="PROSITE" id="PS00092">
    <property type="entry name" value="N6_MTASE"/>
    <property type="match status" value="1"/>
</dbReference>
<dbReference type="EC" id="2.1.1.171" evidence="3"/>
<dbReference type="EMBL" id="DVJN01000153">
    <property type="protein sequence ID" value="HIS92855.1"/>
    <property type="molecule type" value="Genomic_DNA"/>
</dbReference>
<dbReference type="PANTHER" id="PTHR43542:SF1">
    <property type="entry name" value="METHYLTRANSFERASE"/>
    <property type="match status" value="1"/>
</dbReference>
<sequence length="184" mass="19870">MRIIGGSARGRRLFAPSGVNTRPTADRVREALFNILAARIPGARVLDPFGGSGALALEALSRGAERAVIGDKDPAAVNVIRRNALSVLGEAELPRATIVCRDYRALLASLGEAFDLVFLDPPYRMEEAYTSALEQLWQRNLLAPGGRIVAERAASGNFALPVGLAILDERKYGDTRLVFIGRQE</sequence>
<reference evidence="3" key="1">
    <citation type="submission" date="2020-10" db="EMBL/GenBank/DDBJ databases">
        <authorList>
            <person name="Gilroy R."/>
        </authorList>
    </citation>
    <scope>NUCLEOTIDE SEQUENCE</scope>
    <source>
        <strain evidence="3">13766</strain>
    </source>
</reference>
<reference evidence="3" key="2">
    <citation type="journal article" date="2021" name="PeerJ">
        <title>Extensive microbial diversity within the chicken gut microbiome revealed by metagenomics and culture.</title>
        <authorList>
            <person name="Gilroy R."/>
            <person name="Ravi A."/>
            <person name="Getino M."/>
            <person name="Pursley I."/>
            <person name="Horton D.L."/>
            <person name="Alikhan N.F."/>
            <person name="Baker D."/>
            <person name="Gharbi K."/>
            <person name="Hall N."/>
            <person name="Watson M."/>
            <person name="Adriaenssens E.M."/>
            <person name="Foster-Nyarko E."/>
            <person name="Jarju S."/>
            <person name="Secka A."/>
            <person name="Antonio M."/>
            <person name="Oren A."/>
            <person name="Chaudhuri R.R."/>
            <person name="La Ragione R."/>
            <person name="Hildebrand F."/>
            <person name="Pallen M.J."/>
        </authorList>
    </citation>
    <scope>NUCLEOTIDE SEQUENCE</scope>
    <source>
        <strain evidence="3">13766</strain>
    </source>
</reference>
<dbReference type="InterPro" id="IPR004398">
    <property type="entry name" value="RNA_MeTrfase_RsmD"/>
</dbReference>
<dbReference type="PIRSF" id="PIRSF004553">
    <property type="entry name" value="CHP00095"/>
    <property type="match status" value="1"/>
</dbReference>
<dbReference type="Gene3D" id="3.40.50.150">
    <property type="entry name" value="Vaccinia Virus protein VP39"/>
    <property type="match status" value="1"/>
</dbReference>
<comment type="caution">
    <text evidence="3">The sequence shown here is derived from an EMBL/GenBank/DDBJ whole genome shotgun (WGS) entry which is preliminary data.</text>
</comment>
<proteinExistence type="predicted"/>
<keyword evidence="1 3" id="KW-0489">Methyltransferase</keyword>
<dbReference type="Proteomes" id="UP000824140">
    <property type="component" value="Unassembled WGS sequence"/>
</dbReference>
<dbReference type="Pfam" id="PF03602">
    <property type="entry name" value="Cons_hypoth95"/>
    <property type="match status" value="1"/>
</dbReference>
<dbReference type="CDD" id="cd02440">
    <property type="entry name" value="AdoMet_MTases"/>
    <property type="match status" value="1"/>
</dbReference>
<keyword evidence="2 3" id="KW-0808">Transferase</keyword>
<gene>
    <name evidence="3" type="primary">rsmD</name>
    <name evidence="3" type="ORF">IAA84_07580</name>
</gene>